<feature type="disulfide bond" evidence="26">
    <location>
        <begin position="1389"/>
        <end position="1404"/>
    </location>
</feature>
<comment type="similarity">
    <text evidence="8">Belongs to the VPS10-related sortilin family. SORL1 subfamily.</text>
</comment>
<evidence type="ECO:0000256" key="9">
    <source>
        <dbReference type="ARBA" id="ARBA00013467"/>
    </source>
</evidence>
<keyword evidence="29" id="KW-0812">Transmembrane</keyword>
<dbReference type="Pfam" id="PF00041">
    <property type="entry name" value="fn3"/>
    <property type="match status" value="2"/>
</dbReference>
<dbReference type="Gene3D" id="2.120.10.30">
    <property type="entry name" value="TolB, C-terminal domain"/>
    <property type="match status" value="1"/>
</dbReference>
<feature type="repeat" description="LDL-receptor class B" evidence="27">
    <location>
        <begin position="959"/>
        <end position="1003"/>
    </location>
</feature>
<comment type="caution">
    <text evidence="26">Lacks conserved residue(s) required for the propagation of feature annotation.</text>
</comment>
<dbReference type="GO" id="GO:0005789">
    <property type="term" value="C:endoplasmic reticulum membrane"/>
    <property type="evidence" value="ECO:0007669"/>
    <property type="project" value="UniProtKB-SubCell"/>
</dbReference>
<keyword evidence="13" id="KW-0254">Endocytosis</keyword>
<evidence type="ECO:0000313" key="32">
    <source>
        <dbReference type="EMBL" id="KAL3401869.1"/>
    </source>
</evidence>
<dbReference type="InterPro" id="IPR003961">
    <property type="entry name" value="FN3_dom"/>
</dbReference>
<dbReference type="Pfam" id="PF00057">
    <property type="entry name" value="Ldl_recept_a"/>
    <property type="match status" value="9"/>
</dbReference>
<feature type="disulfide bond" evidence="26">
    <location>
        <begin position="1432"/>
        <end position="1450"/>
    </location>
</feature>
<dbReference type="GO" id="GO:0005886">
    <property type="term" value="C:plasma membrane"/>
    <property type="evidence" value="ECO:0007669"/>
    <property type="project" value="UniProtKB-SubCell"/>
</dbReference>
<evidence type="ECO:0000256" key="2">
    <source>
        <dbReference type="ARBA" id="ARBA00004158"/>
    </source>
</evidence>
<feature type="disulfide bond" evidence="26">
    <location>
        <begin position="1335"/>
        <end position="1350"/>
    </location>
</feature>
<gene>
    <name evidence="32" type="ORF">TKK_005215</name>
</gene>
<dbReference type="Pfam" id="PF00058">
    <property type="entry name" value="Ldl_recept_b"/>
    <property type="match status" value="2"/>
</dbReference>
<dbReference type="GO" id="GO:0055038">
    <property type="term" value="C:recycling endosome membrane"/>
    <property type="evidence" value="ECO:0007669"/>
    <property type="project" value="UniProtKB-SubCell"/>
</dbReference>
<feature type="disulfide bond" evidence="26">
    <location>
        <begin position="1292"/>
        <end position="1307"/>
    </location>
</feature>
<feature type="region of interest" description="Disordered" evidence="28">
    <location>
        <begin position="65"/>
        <end position="128"/>
    </location>
</feature>
<dbReference type="Gene3D" id="2.60.40.10">
    <property type="entry name" value="Immunoglobulins"/>
    <property type="match status" value="4"/>
</dbReference>
<dbReference type="PROSITE" id="PS51120">
    <property type="entry name" value="LDLRB"/>
    <property type="match status" value="2"/>
</dbReference>
<dbReference type="Pfam" id="PF15902">
    <property type="entry name" value="Sortilin-Vps10"/>
    <property type="match status" value="1"/>
</dbReference>
<evidence type="ECO:0000256" key="22">
    <source>
        <dbReference type="ARBA" id="ARBA00023180"/>
    </source>
</evidence>
<evidence type="ECO:0000259" key="31">
    <source>
        <dbReference type="PROSITE" id="PS50853"/>
    </source>
</evidence>
<dbReference type="SMART" id="SM00181">
    <property type="entry name" value="EGF"/>
    <property type="match status" value="1"/>
</dbReference>
<feature type="compositionally biased region" description="Basic and acidic residues" evidence="28">
    <location>
        <begin position="88"/>
        <end position="98"/>
    </location>
</feature>
<sequence length="2223" mass="249337">MAAGGAALPTTSTTTTITKTSLLLITLGLLCLAAESARFGEPPRTLYLHRDSSDDDYPVRKPMIFNRHDERDGPVNNGEDEPVSHGSEFARSKRDTDKANPSASSTSATTSAGSASTTPTPHINNPNVTAKVNALNDSHQQLMVHWVGEGSDVIICLARDSNPLPRSILGVQPASSVNPSAVYISYDYGDTFQNKTELFKVSDEPNAKYATLDKFYNHPTYNNLCVFADSANKLIFITYNHGRDIERIKLDFSPSEIAFYDKQDDYVSTYFVLLVLDKVDPARKLYMTTNRGKTWNVIHEYVKAFYWTNGRPKNLLIERAEPGGQNNVIDLGHDPWKWSKRNYTGVISGIEDFQIRGDYMFATKKQPMSNTSTTQQMDLFISYKSQPFVIAQFDTNLNRRDYHVVDVSYDRVFVSVSHTETMVNLYISEIIDHRGAKFILSLPNIMSFCPNNTWKDSWLNDVTDEAFTELYKVEGLRGIYIASQVQGTPKLSSIGPEHLLSLITYDHGVTWNRIKAPETNHKGHHNGCTAATNCSLHLSQKFSQLYPVMRAASIMSSKSAPGIIMATGVIGTDLKGHPALYVSRDAGMTWKQVRQDYYFFNMGDHGGVLVAVKYFKTRGETRDLSYSIDEGETWQTIEFNEKMLRVYGLMTEPGENTTVFTMFGSGSGQHQWLIIKVDLSKVFARNCTDDDYKFWSPSGPQELSSTCVLGRRETYKRRSARAPCYTGVSFNRPVKVEICPCDAIDYQCDFGFTRYSKSLESSYTCVRNKSLDYYDPYAIPSSCAPGKFYNRTKGYFKIPDDECIGGRAKVFEPDEIPCPMEALPEFLLVAQRERISRIDLKEQKLEVLPVHDLKNVIAIEFDMKNNCLYWADIVNDTIGRQCFKDGKSFPEILVETDLSSIEGMAFDWVSNVLYFVDGVKMRIQIIRTDISHAGRMRRTILGPNNVQKPRGIAVHPMLGYMFWTDWAPGNASVNRANLDGSNAKQLFHNHVEWPNGITIDHIAERIYWVDARQDYIGSSDFEGNGFKKIIENDERVSHPFAVAVFKDNMYWDDWKQSMIFVGDKDHGFGISTIIGQLTGLMDLKVFAHSIQTGMNKCSNTSLCSHICLGAPNNQYVCLCPDGMVMQDGKCMCPGGVEPYANSTCPRVANSCAVNQFACDSGACIPEFWKCDGDNDCGDHSDEAQCHRAKCQPNTFSCDIDKCIPKYWVCDLDKDCKDGRDEINCTYMKCNDNQFRCENGRCISPRWLCDGEDDCRDNSDEKNCTTAVPANTCKSDEISCKSDGNCVPKTWKCDGESDCEDGTDEEDCTSVECEVWQFDCNASDKTHRCIYKSWVCDGDADCHNGSDEANCTSSETHTTVPTPPLLPTNSCNDWMFMCKNKKCVPYWWKCDSVDDCGDDSDEMGCGFPEGTLPPTLAPTDDHPAVCKDHQFRCFNGECIDTNWMCDGAKDCTTGEDELYCNNGSHGCDEDQFKCINDGSCVALTKVCNGIDECPDGSDERGCDHHPPSISPTATCNTGFFPCDLTRCFPLAAYCDGKQDCYDGFDESNCEKNNTRVHQVVSIGVDERSTNETSLFLYWWIPIPSNVTFQFMPSISYAEPDAKWTNASQWIEDTGYHFLNLEPYTKYNLTVYVKIKGQSTVFPPAKYITVQTGEGVPSPPWNVTVVQRNGTKMEVFWNPPIHPNGPITRYEVFMTPPIPPVNLQAFPKTSVVIDHAFEGGKNYSFWVIVKNSQHVSESSNVATITYDGSSNIDDIQDLRIVEMSNHSISLSWKRMSYADGYIITTKGPLSYPNLEQHTTTSNSYVVDGLAPGTRYVFEVSATKKNYIGKPSAINGMTKDQPLPTISNLEPTLLKSHGTTIKLSWDPPKSSRKIKWQYAVHYALKMPDLWKAPKFKTTNLTATIRDLEACESYIFAVGVRGDYGVGPLSQPVTLNTHFNHKAPPKRLRVTRGEKADTMVISWSSSCPTIDEPIGYTLSVREMVLKKLSVYTLPPTNETVLTHSIRNIRYGSRFNISIATDVEGAIPSQPVIYNAPPIIAPHQLSVSHNKDHYMLFWQDKPSEEMMKNINYHYEILVNEGERTINESTAQVFKAKQPPFIYNNAKLDTIYSFAIRLVTEEGHKSALSEVYSIQESRSAAWPAQMSPSSILSIAIPVCLIVLALGAALGYFAIRHRRLSNSFTQFANSHYDTRRGQATFPGTVDTGLAEEEDGPVIRGFSDDEPLVIT</sequence>
<evidence type="ECO:0000256" key="12">
    <source>
        <dbReference type="ARBA" id="ARBA00022536"/>
    </source>
</evidence>
<feature type="disulfide bond" evidence="26">
    <location>
        <begin position="1236"/>
        <end position="1254"/>
    </location>
</feature>
<feature type="disulfide bond" evidence="26">
    <location>
        <begin position="1170"/>
        <end position="1185"/>
    </location>
</feature>
<dbReference type="InterPro" id="IPR036055">
    <property type="entry name" value="LDL_receptor-like_sf"/>
</dbReference>
<keyword evidence="10" id="KW-0813">Transport</keyword>
<dbReference type="GO" id="GO:0031901">
    <property type="term" value="C:early endosome membrane"/>
    <property type="evidence" value="ECO:0007669"/>
    <property type="project" value="UniProtKB-SubCell"/>
</dbReference>
<dbReference type="GO" id="GO:0006897">
    <property type="term" value="P:endocytosis"/>
    <property type="evidence" value="ECO:0007669"/>
    <property type="project" value="UniProtKB-KW"/>
</dbReference>
<keyword evidence="17" id="KW-0256">Endoplasmic reticulum</keyword>
<keyword evidence="29" id="KW-1133">Transmembrane helix</keyword>
<dbReference type="SMART" id="SM00192">
    <property type="entry name" value="LDLa"/>
    <property type="match status" value="9"/>
</dbReference>
<keyword evidence="23" id="KW-0968">Cytoplasmic vesicle</keyword>
<evidence type="ECO:0000256" key="25">
    <source>
        <dbReference type="ARBA" id="ARBA00032450"/>
    </source>
</evidence>
<feature type="disulfide bond" evidence="26">
    <location>
        <begin position="1444"/>
        <end position="1459"/>
    </location>
</feature>
<feature type="disulfide bond" evidence="26">
    <location>
        <begin position="1533"/>
        <end position="1548"/>
    </location>
</feature>
<evidence type="ECO:0000256" key="28">
    <source>
        <dbReference type="SAM" id="MobiDB-lite"/>
    </source>
</evidence>
<proteinExistence type="inferred from homology"/>
<keyword evidence="33" id="KW-1185">Reference proteome</keyword>
<evidence type="ECO:0000256" key="19">
    <source>
        <dbReference type="ARBA" id="ARBA00023136"/>
    </source>
</evidence>
<feature type="domain" description="Fibronectin type-III" evidence="31">
    <location>
        <begin position="1657"/>
        <end position="1747"/>
    </location>
</feature>
<evidence type="ECO:0000256" key="15">
    <source>
        <dbReference type="ARBA" id="ARBA00022737"/>
    </source>
</evidence>
<evidence type="ECO:0000256" key="16">
    <source>
        <dbReference type="ARBA" id="ARBA00022753"/>
    </source>
</evidence>
<evidence type="ECO:0000256" key="21">
    <source>
        <dbReference type="ARBA" id="ARBA00023170"/>
    </source>
</evidence>
<dbReference type="PROSITE" id="PS01209">
    <property type="entry name" value="LDLRA_1"/>
    <property type="match status" value="3"/>
</dbReference>
<dbReference type="Gene3D" id="2.130.10.10">
    <property type="entry name" value="YVTN repeat-like/Quinoprotein amine dehydrogenase"/>
    <property type="match status" value="1"/>
</dbReference>
<dbReference type="InterPro" id="IPR031777">
    <property type="entry name" value="Sortilin_C"/>
</dbReference>
<dbReference type="InterPro" id="IPR036116">
    <property type="entry name" value="FN3_sf"/>
</dbReference>
<keyword evidence="15" id="KW-0677">Repeat</keyword>
<dbReference type="SUPFAM" id="SSF57424">
    <property type="entry name" value="LDL receptor-like module"/>
    <property type="match status" value="9"/>
</dbReference>
<feature type="compositionally biased region" description="Low complexity" evidence="28">
    <location>
        <begin position="101"/>
        <end position="121"/>
    </location>
</feature>
<evidence type="ECO:0000256" key="8">
    <source>
        <dbReference type="ARBA" id="ARBA00007041"/>
    </source>
</evidence>
<dbReference type="InterPro" id="IPR000742">
    <property type="entry name" value="EGF"/>
</dbReference>
<dbReference type="InterPro" id="IPR002172">
    <property type="entry name" value="LDrepeatLR_classA_rpt"/>
</dbReference>
<dbReference type="CDD" id="cd00112">
    <property type="entry name" value="LDLa"/>
    <property type="match status" value="9"/>
</dbReference>
<dbReference type="InterPro" id="IPR000033">
    <property type="entry name" value="LDLR_classB_rpt"/>
</dbReference>
<dbReference type="InterPro" id="IPR023415">
    <property type="entry name" value="LDLR_class-A_CS"/>
</dbReference>
<accession>A0ABD2X9S5</accession>
<evidence type="ECO:0000256" key="11">
    <source>
        <dbReference type="ARBA" id="ARBA00022475"/>
    </source>
</evidence>
<dbReference type="GO" id="GO:0005794">
    <property type="term" value="C:Golgi apparatus"/>
    <property type="evidence" value="ECO:0007669"/>
    <property type="project" value="UniProtKB-SubCell"/>
</dbReference>
<dbReference type="InterPro" id="IPR031778">
    <property type="entry name" value="Sortilin_N"/>
</dbReference>
<evidence type="ECO:0000256" key="27">
    <source>
        <dbReference type="PROSITE-ProRule" id="PRU00461"/>
    </source>
</evidence>
<dbReference type="SUPFAM" id="SSF49265">
    <property type="entry name" value="Fibronectin type III"/>
    <property type="match status" value="3"/>
</dbReference>
<evidence type="ECO:0000256" key="1">
    <source>
        <dbReference type="ARBA" id="ARBA00004115"/>
    </source>
</evidence>
<evidence type="ECO:0000256" key="13">
    <source>
        <dbReference type="ARBA" id="ARBA00022583"/>
    </source>
</evidence>
<evidence type="ECO:0000256" key="18">
    <source>
        <dbReference type="ARBA" id="ARBA00023034"/>
    </source>
</evidence>
<keyword evidence="20 26" id="KW-1015">Disulfide bond</keyword>
<dbReference type="SUPFAM" id="SSF63825">
    <property type="entry name" value="YWTD domain"/>
    <property type="match status" value="1"/>
</dbReference>
<feature type="domain" description="Fibronectin type-III" evidence="31">
    <location>
        <begin position="1752"/>
        <end position="1839"/>
    </location>
</feature>
<comment type="subcellular location">
    <subcellularLocation>
        <location evidence="4">Cell membrane</location>
        <topology evidence="4">Single-pass type I membrane protein</topology>
    </subcellularLocation>
    <subcellularLocation>
        <location evidence="3">Cytoplasmic vesicle</location>
        <location evidence="3">Secretory vesicle membrane</location>
        <topology evidence="3">Single-pass type I membrane protein</topology>
    </subcellularLocation>
    <subcellularLocation>
        <location evidence="2">Early endosome membrane</location>
        <topology evidence="2">Single-pass type I membrane protein</topology>
    </subcellularLocation>
    <subcellularLocation>
        <location evidence="1">Endoplasmic reticulum membrane</location>
        <topology evidence="1">Single-pass type I membrane protein</topology>
    </subcellularLocation>
    <subcellularLocation>
        <location evidence="7">Endosome</location>
        <location evidence="7">Multivesicular body membrane</location>
        <topology evidence="7">Single-pass type I membrane protein</topology>
    </subcellularLocation>
    <subcellularLocation>
        <location evidence="5">Golgi apparatus</location>
        <location evidence="5">trans-Golgi network membrane</location>
        <topology evidence="5">Single-pass type I membrane protein</topology>
    </subcellularLocation>
    <subcellularLocation>
        <location evidence="6">Recycling endosome membrane</location>
        <topology evidence="6">Single-pass type I membrane protein</topology>
    </subcellularLocation>
</comment>
<feature type="disulfide bond" evidence="26">
    <location>
        <begin position="1486"/>
        <end position="1501"/>
    </location>
</feature>
<evidence type="ECO:0000256" key="20">
    <source>
        <dbReference type="ARBA" id="ARBA00023157"/>
    </source>
</evidence>
<dbReference type="Pfam" id="PF25814">
    <property type="entry name" value="fn3_SORL1"/>
    <property type="match status" value="1"/>
</dbReference>
<feature type="repeat" description="LDL-receptor class B" evidence="27">
    <location>
        <begin position="1004"/>
        <end position="1048"/>
    </location>
</feature>
<dbReference type="PROSITE" id="PS50853">
    <property type="entry name" value="FN3"/>
    <property type="match status" value="4"/>
</dbReference>
<feature type="domain" description="Fibronectin type-III" evidence="31">
    <location>
        <begin position="1557"/>
        <end position="1653"/>
    </location>
</feature>
<feature type="transmembrane region" description="Helical" evidence="29">
    <location>
        <begin position="2145"/>
        <end position="2168"/>
    </location>
</feature>
<protein>
    <recommendedName>
        <fullName evidence="9">Sortilin-related receptor</fullName>
    </recommendedName>
    <alternativeName>
        <fullName evidence="24">Low-density lipoprotein receptor relative with 11 ligand-binding repeats</fullName>
    </alternativeName>
    <alternativeName>
        <fullName evidence="25">Sorting protein-related receptor containing LDLR class A repeats</fullName>
    </alternativeName>
</protein>
<evidence type="ECO:0000256" key="6">
    <source>
        <dbReference type="ARBA" id="ARBA00004480"/>
    </source>
</evidence>
<feature type="chain" id="PRO_5044827046" description="Sortilin-related receptor" evidence="30">
    <location>
        <begin position="37"/>
        <end position="2223"/>
    </location>
</feature>
<dbReference type="FunFam" id="2.120.10.30:FF:000241">
    <property type="entry name" value="Low-density lipoprotein receptor-related protein 6"/>
    <property type="match status" value="1"/>
</dbReference>
<dbReference type="Proteomes" id="UP001627154">
    <property type="component" value="Unassembled WGS sequence"/>
</dbReference>
<feature type="disulfide bond" evidence="26">
    <location>
        <begin position="1425"/>
        <end position="1437"/>
    </location>
</feature>
<dbReference type="InterPro" id="IPR057841">
    <property type="entry name" value="FN3_SORL1"/>
</dbReference>
<evidence type="ECO:0000256" key="4">
    <source>
        <dbReference type="ARBA" id="ARBA00004251"/>
    </source>
</evidence>
<dbReference type="GO" id="GO:0032585">
    <property type="term" value="C:multivesicular body membrane"/>
    <property type="evidence" value="ECO:0007669"/>
    <property type="project" value="UniProtKB-SubCell"/>
</dbReference>
<dbReference type="PRINTS" id="PR00261">
    <property type="entry name" value="LDLRECEPTOR"/>
</dbReference>
<dbReference type="Gene3D" id="3.30.60.270">
    <property type="match status" value="1"/>
</dbReference>
<dbReference type="PANTHER" id="PTHR12106">
    <property type="entry name" value="SORTILIN RELATED"/>
    <property type="match status" value="1"/>
</dbReference>
<evidence type="ECO:0000256" key="7">
    <source>
        <dbReference type="ARBA" id="ARBA00004545"/>
    </source>
</evidence>
<feature type="disulfide bond" evidence="26">
    <location>
        <begin position="1190"/>
        <end position="1202"/>
    </location>
</feature>
<feature type="disulfide bond" evidence="26">
    <location>
        <begin position="1158"/>
        <end position="1176"/>
    </location>
</feature>
<evidence type="ECO:0000256" key="10">
    <source>
        <dbReference type="ARBA" id="ARBA00022448"/>
    </source>
</evidence>
<dbReference type="CDD" id="cd00063">
    <property type="entry name" value="FN3"/>
    <property type="match status" value="3"/>
</dbReference>
<evidence type="ECO:0000256" key="17">
    <source>
        <dbReference type="ARBA" id="ARBA00022824"/>
    </source>
</evidence>
<feature type="signal peptide" evidence="30">
    <location>
        <begin position="1"/>
        <end position="36"/>
    </location>
</feature>
<dbReference type="InterPro" id="IPR050310">
    <property type="entry name" value="VPS10-sortilin"/>
</dbReference>
<dbReference type="SMART" id="SM00060">
    <property type="entry name" value="FN3"/>
    <property type="match status" value="6"/>
</dbReference>
<dbReference type="InterPro" id="IPR006581">
    <property type="entry name" value="VPS10"/>
</dbReference>
<evidence type="ECO:0000256" key="14">
    <source>
        <dbReference type="ARBA" id="ARBA00022729"/>
    </source>
</evidence>
<feature type="disulfide bond" evidence="26">
    <location>
        <begin position="1377"/>
        <end position="1395"/>
    </location>
</feature>
<dbReference type="PROSITE" id="PS50068">
    <property type="entry name" value="LDLRA_2"/>
    <property type="match status" value="9"/>
</dbReference>
<name>A0ABD2X9S5_9HYME</name>
<feature type="disulfide bond" evidence="26">
    <location>
        <begin position="1248"/>
        <end position="1263"/>
    </location>
</feature>
<evidence type="ECO:0000256" key="3">
    <source>
        <dbReference type="ARBA" id="ARBA00004212"/>
    </source>
</evidence>
<feature type="domain" description="Fibronectin type-III" evidence="31">
    <location>
        <begin position="1842"/>
        <end position="1936"/>
    </location>
</feature>
<dbReference type="Gene3D" id="2.10.70.80">
    <property type="match status" value="1"/>
</dbReference>
<evidence type="ECO:0000256" key="26">
    <source>
        <dbReference type="PROSITE-ProRule" id="PRU00124"/>
    </source>
</evidence>
<evidence type="ECO:0000256" key="23">
    <source>
        <dbReference type="ARBA" id="ARBA00023329"/>
    </source>
</evidence>
<dbReference type="Gene3D" id="4.10.400.10">
    <property type="entry name" value="Low-density Lipoprotein Receptor"/>
    <property type="match status" value="9"/>
</dbReference>
<dbReference type="InterPro" id="IPR015943">
    <property type="entry name" value="WD40/YVTN_repeat-like_dom_sf"/>
</dbReference>
<feature type="disulfide bond" evidence="26">
    <location>
        <begin position="1521"/>
        <end position="1539"/>
    </location>
</feature>
<keyword evidence="21" id="KW-0675">Receptor</keyword>
<comment type="caution">
    <text evidence="32">The sequence shown here is derived from an EMBL/GenBank/DDBJ whole genome shotgun (WGS) entry which is preliminary data.</text>
</comment>
<dbReference type="EMBL" id="JBJJXI010000043">
    <property type="protein sequence ID" value="KAL3401869.1"/>
    <property type="molecule type" value="Genomic_DNA"/>
</dbReference>
<organism evidence="32 33">
    <name type="scientific">Trichogramma kaykai</name>
    <dbReference type="NCBI Taxonomy" id="54128"/>
    <lineage>
        <taxon>Eukaryota</taxon>
        <taxon>Metazoa</taxon>
        <taxon>Ecdysozoa</taxon>
        <taxon>Arthropoda</taxon>
        <taxon>Hexapoda</taxon>
        <taxon>Insecta</taxon>
        <taxon>Pterygota</taxon>
        <taxon>Neoptera</taxon>
        <taxon>Endopterygota</taxon>
        <taxon>Hymenoptera</taxon>
        <taxon>Apocrita</taxon>
        <taxon>Proctotrupomorpha</taxon>
        <taxon>Chalcidoidea</taxon>
        <taxon>Trichogrammatidae</taxon>
        <taxon>Trichogramma</taxon>
    </lineage>
</organism>
<dbReference type="GO" id="GO:0030658">
    <property type="term" value="C:transport vesicle membrane"/>
    <property type="evidence" value="ECO:0007669"/>
    <property type="project" value="UniProtKB-SubCell"/>
</dbReference>
<keyword evidence="12" id="KW-0245">EGF-like domain</keyword>
<feature type="disulfide bond" evidence="26">
    <location>
        <begin position="1514"/>
        <end position="1526"/>
    </location>
</feature>
<keyword evidence="19 29" id="KW-0472">Membrane</keyword>
<feature type="disulfide bond" evidence="26">
    <location>
        <begin position="1229"/>
        <end position="1241"/>
    </location>
</feature>
<dbReference type="PANTHER" id="PTHR12106:SF27">
    <property type="entry name" value="SORTILIN-RELATED RECEPTOR"/>
    <property type="match status" value="1"/>
</dbReference>
<dbReference type="InterPro" id="IPR011042">
    <property type="entry name" value="6-blade_b-propeller_TolB-like"/>
</dbReference>
<keyword evidence="18" id="KW-0333">Golgi apparatus</keyword>
<evidence type="ECO:0000256" key="24">
    <source>
        <dbReference type="ARBA" id="ARBA00029896"/>
    </source>
</evidence>
<feature type="disulfide bond" evidence="26">
    <location>
        <begin position="1370"/>
        <end position="1382"/>
    </location>
</feature>
<feature type="disulfide bond" evidence="26">
    <location>
        <begin position="1151"/>
        <end position="1163"/>
    </location>
</feature>
<keyword evidence="11" id="KW-1003">Cell membrane</keyword>
<dbReference type="Pfam" id="PF15901">
    <property type="entry name" value="Sortilin_C"/>
    <property type="match status" value="1"/>
</dbReference>
<keyword evidence="22" id="KW-0325">Glycoprotein</keyword>
<evidence type="ECO:0000256" key="30">
    <source>
        <dbReference type="SAM" id="SignalP"/>
    </source>
</evidence>
<keyword evidence="14 30" id="KW-0732">Signal</keyword>
<feature type="disulfide bond" evidence="26">
    <location>
        <begin position="1209"/>
        <end position="1224"/>
    </location>
</feature>
<dbReference type="SMART" id="SM00135">
    <property type="entry name" value="LY"/>
    <property type="match status" value="5"/>
</dbReference>
<reference evidence="32 33" key="1">
    <citation type="journal article" date="2024" name="bioRxiv">
        <title>A reference genome for Trichogramma kaykai: A tiny desert-dwelling parasitoid wasp with competing sex-ratio distorters.</title>
        <authorList>
            <person name="Culotta J."/>
            <person name="Lindsey A.R."/>
        </authorList>
    </citation>
    <scope>NUCLEOTIDE SEQUENCE [LARGE SCALE GENOMIC DNA]</scope>
    <source>
        <strain evidence="32 33">KSX58</strain>
    </source>
</reference>
<evidence type="ECO:0000256" key="5">
    <source>
        <dbReference type="ARBA" id="ARBA00004393"/>
    </source>
</evidence>
<dbReference type="SMART" id="SM00602">
    <property type="entry name" value="VPS10"/>
    <property type="match status" value="1"/>
</dbReference>
<dbReference type="FunFam" id="4.10.400.10:FF:000011">
    <property type="entry name" value="Low-density lipoprotein receptor-related protein 1"/>
    <property type="match status" value="2"/>
</dbReference>
<dbReference type="InterPro" id="IPR013783">
    <property type="entry name" value="Ig-like_fold"/>
</dbReference>
<feature type="disulfide bond" evidence="26">
    <location>
        <begin position="1197"/>
        <end position="1215"/>
    </location>
</feature>
<keyword evidence="16" id="KW-0967">Endosome</keyword>
<evidence type="ECO:0000256" key="29">
    <source>
        <dbReference type="SAM" id="Phobius"/>
    </source>
</evidence>
<dbReference type="SUPFAM" id="SSF110296">
    <property type="entry name" value="Oligoxyloglucan reducing end-specific cellobiohydrolase"/>
    <property type="match status" value="1"/>
</dbReference>
<evidence type="ECO:0000313" key="33">
    <source>
        <dbReference type="Proteomes" id="UP001627154"/>
    </source>
</evidence>